<gene>
    <name evidence="2" type="primary">Aste57867_15158</name>
    <name evidence="1" type="ORF">As57867_015102</name>
    <name evidence="2" type="ORF">ASTE57867_15158</name>
</gene>
<dbReference type="SUPFAM" id="SSF47769">
    <property type="entry name" value="SAM/Pointed domain"/>
    <property type="match status" value="1"/>
</dbReference>
<reference evidence="1" key="2">
    <citation type="submission" date="2019-06" db="EMBL/GenBank/DDBJ databases">
        <title>Genomics analysis of Aphanomyces spp. identifies a new class of oomycete effector associated with host adaptation.</title>
        <authorList>
            <person name="Gaulin E."/>
        </authorList>
    </citation>
    <scope>NUCLEOTIDE SEQUENCE</scope>
    <source>
        <strain evidence="1">CBS 578.67</strain>
    </source>
</reference>
<dbReference type="Gene3D" id="1.10.150.50">
    <property type="entry name" value="Transcription Factor, Ets-1"/>
    <property type="match status" value="1"/>
</dbReference>
<evidence type="ECO:0000313" key="2">
    <source>
        <dbReference type="EMBL" id="VFT91967.1"/>
    </source>
</evidence>
<dbReference type="InterPro" id="IPR013761">
    <property type="entry name" value="SAM/pointed_sf"/>
</dbReference>
<name>A0A485L3G7_9STRA</name>
<reference evidence="2 3" key="1">
    <citation type="submission" date="2019-03" db="EMBL/GenBank/DDBJ databases">
        <authorList>
            <person name="Gaulin E."/>
            <person name="Dumas B."/>
        </authorList>
    </citation>
    <scope>NUCLEOTIDE SEQUENCE [LARGE SCALE GENOMIC DNA]</scope>
    <source>
        <strain evidence="2">CBS 568.67</strain>
    </source>
</reference>
<proteinExistence type="predicted"/>
<accession>A0A485L3G7</accession>
<keyword evidence="3" id="KW-1185">Reference proteome</keyword>
<evidence type="ECO:0000313" key="1">
    <source>
        <dbReference type="EMBL" id="KAF0693938.1"/>
    </source>
</evidence>
<evidence type="ECO:0000313" key="3">
    <source>
        <dbReference type="Proteomes" id="UP000332933"/>
    </source>
</evidence>
<organism evidence="2 3">
    <name type="scientific">Aphanomyces stellatus</name>
    <dbReference type="NCBI Taxonomy" id="120398"/>
    <lineage>
        <taxon>Eukaryota</taxon>
        <taxon>Sar</taxon>
        <taxon>Stramenopiles</taxon>
        <taxon>Oomycota</taxon>
        <taxon>Saprolegniomycetes</taxon>
        <taxon>Saprolegniales</taxon>
        <taxon>Verrucalvaceae</taxon>
        <taxon>Aphanomyces</taxon>
    </lineage>
</organism>
<dbReference type="AlphaFoldDB" id="A0A485L3G7"/>
<dbReference type="EMBL" id="CAADRA010005650">
    <property type="protein sequence ID" value="VFT91967.1"/>
    <property type="molecule type" value="Genomic_DNA"/>
</dbReference>
<dbReference type="EMBL" id="VJMH01005629">
    <property type="protein sequence ID" value="KAF0693938.1"/>
    <property type="molecule type" value="Genomic_DNA"/>
</dbReference>
<dbReference type="Proteomes" id="UP000332933">
    <property type="component" value="Unassembled WGS sequence"/>
</dbReference>
<sequence>MIPVLIDPSPSLKNPATWTGEVGFVLGGHLYLDLSNAFDDEQLMATRMGELVSKINGIGGPPIAQRFGGGIEQQASGIPSVVKDTPRLPPAKLASLSTVPLTTLTKEQVATMLTGLACSKYSATFLENEITGAVLGGAAGVDDIKEMGVTLSAKARMLFDAITDFKASGVPTALLLPSTSTVTEPPPEAKSSHDPLSFAKHIAELLPAGWVRLYNYKLEAHAKNCTPTKHALEWPEPPCSFSLSSGLFLNGQFQDEVKDKWQLLLLETLGGRWDKADFLVTFQIKIMQGGATPLCTGYRPWFAIDITTDMCFIIAFNEDEDVHVVKQNGQPIVLPVDVWLEIGIFMCLQRRTVEVVVGTAKMDPIELDQSFEFKLFNNKVSCGNALHLVRRDTFAKMFHGYLRKIELHSTAPASRDRPLIRPRNDTVHAKHVKMLGELTTGTTCLLHYPAMHHDVVDTVNHRMLPLPVSSYTHETDGVYFDGDFCGEWQHNPFAGVAGSFGLEFKNRHFVYAVEMVPLGDGWVLCLVVHMRWFGVFVRDDMTIEITAENESVGRLCCVNTEPVRLTKGAWTQFAIKMDGTSIDVVIDGATMDRIELGDDFAFNDVEKEGGDIRLVNYGTGTCFHGFLKSLALWST</sequence>
<protein>
    <submittedName>
        <fullName evidence="2">Aste57867_15158 protein</fullName>
    </submittedName>
</protein>